<organism>
    <name type="scientific">Serpula lacrymans var. lacrymans (strain S7.9)</name>
    <name type="common">Dry rot fungus</name>
    <dbReference type="NCBI Taxonomy" id="578457"/>
    <lineage>
        <taxon>Eukaryota</taxon>
        <taxon>Fungi</taxon>
        <taxon>Dikarya</taxon>
        <taxon>Basidiomycota</taxon>
        <taxon>Agaricomycotina</taxon>
        <taxon>Agaricomycetes</taxon>
        <taxon>Agaricomycetidae</taxon>
        <taxon>Boletales</taxon>
        <taxon>Coniophorineae</taxon>
        <taxon>Serpulaceae</taxon>
        <taxon>Serpula</taxon>
    </lineage>
</organism>
<dbReference type="AlphaFoldDB" id="F8P677"/>
<name>F8P677_SERL9</name>
<evidence type="ECO:0000313" key="1">
    <source>
        <dbReference type="EMBL" id="EGO20944.1"/>
    </source>
</evidence>
<dbReference type="EMBL" id="GL945439">
    <property type="protein sequence ID" value="EGO20944.1"/>
    <property type="molecule type" value="Genomic_DNA"/>
</dbReference>
<dbReference type="RefSeq" id="XP_007321901.1">
    <property type="nucleotide sequence ID" value="XM_007321839.1"/>
</dbReference>
<gene>
    <name evidence="1" type="ORF">SERLADRAFT_441333</name>
</gene>
<proteinExistence type="predicted"/>
<dbReference type="Proteomes" id="UP000008064">
    <property type="component" value="Unassembled WGS sequence"/>
</dbReference>
<dbReference type="HOGENOM" id="CLU_1950118_0_0_1"/>
<reference evidence="1" key="1">
    <citation type="submission" date="2011-04" db="EMBL/GenBank/DDBJ databases">
        <title>Evolution of plant cell wall degrading machinery underlies the functional diversity of forest fungi.</title>
        <authorList>
            <consortium name="US DOE Joint Genome Institute (JGI-PGF)"/>
            <person name="Eastwood D.C."/>
            <person name="Floudas D."/>
            <person name="Binder M."/>
            <person name="Majcherczyk A."/>
            <person name="Schneider P."/>
            <person name="Aerts A."/>
            <person name="Asiegbu F.O."/>
            <person name="Baker S.E."/>
            <person name="Barry K."/>
            <person name="Bendiksby M."/>
            <person name="Blumentritt M."/>
            <person name="Coutinho P.M."/>
            <person name="Cullen D."/>
            <person name="Cullen D."/>
            <person name="Gathman A."/>
            <person name="Goodell B."/>
            <person name="Henrissat B."/>
            <person name="Ihrmark K."/>
            <person name="Kauserud H."/>
            <person name="Kohler A."/>
            <person name="LaButti K."/>
            <person name="Lapidus A."/>
            <person name="Lavin J.L."/>
            <person name="Lee Y.-H."/>
            <person name="Lindquist E."/>
            <person name="Lilly W."/>
            <person name="Lucas S."/>
            <person name="Morin E."/>
            <person name="Murat C."/>
            <person name="Oguiza J.A."/>
            <person name="Park J."/>
            <person name="Pisabarro A.G."/>
            <person name="Riley R."/>
            <person name="Rosling A."/>
            <person name="Salamov A."/>
            <person name="Schmidt O."/>
            <person name="Schmutz J."/>
            <person name="Skrede I."/>
            <person name="Stenlid J."/>
            <person name="Wiebenga A."/>
            <person name="Xie X."/>
            <person name="Kues U."/>
            <person name="Hibbett D.S."/>
            <person name="Hoffmeister D."/>
            <person name="Hogberg N."/>
            <person name="Martin F."/>
            <person name="Grigoriev I.V."/>
            <person name="Watkinson S.C."/>
        </authorList>
    </citation>
    <scope>NUCLEOTIDE SEQUENCE</scope>
    <source>
        <strain evidence="1">S7.9</strain>
    </source>
</reference>
<sequence>MDSPIARVIESQRHAYSTDFPPPYLLLQDTPFSKNSRIHDPSVFFTYRASASPLLSHLFEHTRGLDSGDLFVKLISQKADQSYDLPSVRYRHQQQKLIFTRHPHSYDDVDIYRLDIPLQNYAQHALSGS</sequence>
<accession>F8P677</accession>
<dbReference type="KEGG" id="sla:SERLADRAFT_441333"/>
<protein>
    <submittedName>
        <fullName evidence="1">Uncharacterized protein</fullName>
    </submittedName>
</protein>
<dbReference type="GeneID" id="18815533"/>